<gene>
    <name evidence="5" type="ORF">LUZ63_002089</name>
</gene>
<dbReference type="PROSITE" id="PS50985">
    <property type="entry name" value="GRAS"/>
    <property type="match status" value="1"/>
</dbReference>
<keyword evidence="1" id="KW-0805">Transcription regulation</keyword>
<dbReference type="OrthoDB" id="666726at2759"/>
<evidence type="ECO:0000256" key="3">
    <source>
        <dbReference type="PROSITE-ProRule" id="PRU01191"/>
    </source>
</evidence>
<feature type="region of interest" description="Leucine repeat I (LRI)" evidence="3">
    <location>
        <begin position="324"/>
        <end position="384"/>
    </location>
</feature>
<feature type="compositionally biased region" description="Polar residues" evidence="4">
    <location>
        <begin position="187"/>
        <end position="197"/>
    </location>
</feature>
<evidence type="ECO:0000256" key="4">
    <source>
        <dbReference type="SAM" id="MobiDB-lite"/>
    </source>
</evidence>
<feature type="region of interest" description="Disordered" evidence="4">
    <location>
        <begin position="1"/>
        <end position="59"/>
    </location>
</feature>
<accession>A0A9Q0CY46</accession>
<comment type="caution">
    <text evidence="5">The sequence shown here is derived from an EMBL/GenBank/DDBJ whole genome shotgun (WGS) entry which is preliminary data.</text>
</comment>
<evidence type="ECO:0008006" key="7">
    <source>
        <dbReference type="Google" id="ProtNLM"/>
    </source>
</evidence>
<dbReference type="InterPro" id="IPR005202">
    <property type="entry name" value="TF_GRAS"/>
</dbReference>
<proteinExistence type="inferred from homology"/>
<feature type="compositionally biased region" description="Low complexity" evidence="4">
    <location>
        <begin position="46"/>
        <end position="58"/>
    </location>
</feature>
<keyword evidence="6" id="KW-1185">Reference proteome</keyword>
<protein>
    <recommendedName>
        <fullName evidence="7">Scarecrow-like protein 6</fullName>
    </recommendedName>
</protein>
<feature type="region of interest" description="Disordered" evidence="4">
    <location>
        <begin position="183"/>
        <end position="205"/>
    </location>
</feature>
<keyword evidence="2" id="KW-0804">Transcription</keyword>
<comment type="caution">
    <text evidence="3">Lacks conserved residue(s) required for the propagation of feature annotation.</text>
</comment>
<organism evidence="5 6">
    <name type="scientific">Rhynchospora breviuscula</name>
    <dbReference type="NCBI Taxonomy" id="2022672"/>
    <lineage>
        <taxon>Eukaryota</taxon>
        <taxon>Viridiplantae</taxon>
        <taxon>Streptophyta</taxon>
        <taxon>Embryophyta</taxon>
        <taxon>Tracheophyta</taxon>
        <taxon>Spermatophyta</taxon>
        <taxon>Magnoliopsida</taxon>
        <taxon>Liliopsida</taxon>
        <taxon>Poales</taxon>
        <taxon>Cyperaceae</taxon>
        <taxon>Cyperoideae</taxon>
        <taxon>Rhynchosporeae</taxon>
        <taxon>Rhynchospora</taxon>
    </lineage>
</organism>
<evidence type="ECO:0000313" key="5">
    <source>
        <dbReference type="EMBL" id="KAJ1702310.1"/>
    </source>
</evidence>
<dbReference type="AlphaFoldDB" id="A0A9Q0CY46"/>
<evidence type="ECO:0000256" key="2">
    <source>
        <dbReference type="ARBA" id="ARBA00023163"/>
    </source>
</evidence>
<dbReference type="Proteomes" id="UP001151287">
    <property type="component" value="Unassembled WGS sequence"/>
</dbReference>
<evidence type="ECO:0000256" key="1">
    <source>
        <dbReference type="ARBA" id="ARBA00023015"/>
    </source>
</evidence>
<evidence type="ECO:0000313" key="6">
    <source>
        <dbReference type="Proteomes" id="UP001151287"/>
    </source>
</evidence>
<name>A0A9Q0CY46_9POAL</name>
<dbReference type="PANTHER" id="PTHR31636">
    <property type="entry name" value="OSJNBA0084A10.13 PROTEIN-RELATED"/>
    <property type="match status" value="1"/>
</dbReference>
<feature type="region of interest" description="SAW" evidence="3">
    <location>
        <begin position="620"/>
        <end position="692"/>
    </location>
</feature>
<comment type="similarity">
    <text evidence="3">Belongs to the GRAS family.</text>
</comment>
<sequence length="710" mass="77018">MKGIPIPFTTAQGKGASYTASLHQGHQKSALFRASEPTSVLEHTRSPSWSPPNSSTSTLDDVAAVSDSTIAEPGGAPKKEDSWVSQDLPPIPASLGTSFADTSSVEKCDDWDAMLGEHGGIGTGNVTPASQDHTFLHWIMGDVDNCNNLVQNRSPQHMLTGHANFPGTGGSFGLVDPPSFAFDPLGSSDSGTSTKVSPNPLLSPDQMPVQVPPSLPLGVFFQEETKPVSAPFFHPPALLQAQNQVPNTSFFVPLTPFDQTSLLSPTAKGHHSIPGSTDPVNTGTGTVPDLIRNQLPSITQFQPRSAKLKPDHEQATAMLATQNQQLLDSLFEVARMVETGTNLAGARGILARLNQHLSSPIGTKPLLRSAFYFKEALQLALSNPHYSPQPATPFDIVLKLSAYKAFSECSPVLQFANFTCTQALLEELAGATRIHVIDFDIGVGGHWASFMQELAQRHCLGGSSGAIAVPALKLTAFVSAALYHPLELHLTRDNLCQFAADIGVPFEFNVLNLDSFDPSDIQSVGHDEAVAVNLPVGPTHGHSLPNLLHLVKQLAPKIVVSIDHGFDRNGSDLTFAQHFLHTFQSCMFLLDSIDSTGTNMDLANKIERYIVQPKVEAAVLRRYRTSGERTVPWRTLFASAGFVPVSFSNFTETQADCILKRVQVRGFHVEKRQSAIALYWQQANHHSSNPDPLHRHVYIYFSIIFKDLTN</sequence>
<dbReference type="Pfam" id="PF03514">
    <property type="entry name" value="GRAS"/>
    <property type="match status" value="1"/>
</dbReference>
<feature type="short sequence motif" description="VHIID" evidence="3">
    <location>
        <begin position="434"/>
        <end position="438"/>
    </location>
</feature>
<reference evidence="5" key="1">
    <citation type="journal article" date="2022" name="Cell">
        <title>Repeat-based holocentromeres influence genome architecture and karyotype evolution.</title>
        <authorList>
            <person name="Hofstatter P.G."/>
            <person name="Thangavel G."/>
            <person name="Lux T."/>
            <person name="Neumann P."/>
            <person name="Vondrak T."/>
            <person name="Novak P."/>
            <person name="Zhang M."/>
            <person name="Costa L."/>
            <person name="Castellani M."/>
            <person name="Scott A."/>
            <person name="Toegelov H."/>
            <person name="Fuchs J."/>
            <person name="Mata-Sucre Y."/>
            <person name="Dias Y."/>
            <person name="Vanzela A.L.L."/>
            <person name="Huettel B."/>
            <person name="Almeida C.C.S."/>
            <person name="Simkova H."/>
            <person name="Souza G."/>
            <person name="Pedrosa-Harand A."/>
            <person name="Macas J."/>
            <person name="Mayer K.F.X."/>
            <person name="Houben A."/>
            <person name="Marques A."/>
        </authorList>
    </citation>
    <scope>NUCLEOTIDE SEQUENCE</scope>
    <source>
        <strain evidence="5">RhyBre1mFocal</strain>
    </source>
</reference>
<dbReference type="EMBL" id="JAMQYH010000001">
    <property type="protein sequence ID" value="KAJ1702310.1"/>
    <property type="molecule type" value="Genomic_DNA"/>
</dbReference>